<protein>
    <recommendedName>
        <fullName evidence="4">PEP-CTERM protein-sorting domain-containing protein</fullName>
    </recommendedName>
</protein>
<name>A0ABX5Y1L6_9BACT</name>
<evidence type="ECO:0000256" key="1">
    <source>
        <dbReference type="SAM" id="SignalP"/>
    </source>
</evidence>
<feature type="chain" id="PRO_5047426998" description="PEP-CTERM protein-sorting domain-containing protein" evidence="1">
    <location>
        <begin position="21"/>
        <end position="238"/>
    </location>
</feature>
<evidence type="ECO:0000313" key="2">
    <source>
        <dbReference type="EMBL" id="QDV88162.1"/>
    </source>
</evidence>
<gene>
    <name evidence="2" type="ORF">TBK1r_71940</name>
</gene>
<reference evidence="2 3" key="1">
    <citation type="submission" date="2019-02" db="EMBL/GenBank/DDBJ databases">
        <title>Deep-cultivation of Planctomycetes and their phenomic and genomic characterization uncovers novel biology.</title>
        <authorList>
            <person name="Wiegand S."/>
            <person name="Jogler M."/>
            <person name="Boedeker C."/>
            <person name="Pinto D."/>
            <person name="Vollmers J."/>
            <person name="Rivas-Marin E."/>
            <person name="Kohn T."/>
            <person name="Peeters S.H."/>
            <person name="Heuer A."/>
            <person name="Rast P."/>
            <person name="Oberbeckmann S."/>
            <person name="Bunk B."/>
            <person name="Jeske O."/>
            <person name="Meyerdierks A."/>
            <person name="Storesund J.E."/>
            <person name="Kallscheuer N."/>
            <person name="Luecker S."/>
            <person name="Lage O.M."/>
            <person name="Pohl T."/>
            <person name="Merkel B.J."/>
            <person name="Hornburger P."/>
            <person name="Mueller R.-W."/>
            <person name="Bruemmer F."/>
            <person name="Labrenz M."/>
            <person name="Spormann A.M."/>
            <person name="Op den Camp H."/>
            <person name="Overmann J."/>
            <person name="Amann R."/>
            <person name="Jetten M.S.M."/>
            <person name="Mascher T."/>
            <person name="Medema M.H."/>
            <person name="Devos D.P."/>
            <person name="Kaster A.-K."/>
            <person name="Ovreas L."/>
            <person name="Rohde M."/>
            <person name="Galperin M.Y."/>
            <person name="Jogler C."/>
        </authorList>
    </citation>
    <scope>NUCLEOTIDE SEQUENCE [LARGE SCALE GENOMIC DNA]</scope>
    <source>
        <strain evidence="2 3">TBK1r</strain>
    </source>
</reference>
<keyword evidence="3" id="KW-1185">Reference proteome</keyword>
<organism evidence="2 3">
    <name type="scientific">Stieleria magnilauensis</name>
    <dbReference type="NCBI Taxonomy" id="2527963"/>
    <lineage>
        <taxon>Bacteria</taxon>
        <taxon>Pseudomonadati</taxon>
        <taxon>Planctomycetota</taxon>
        <taxon>Planctomycetia</taxon>
        <taxon>Pirellulales</taxon>
        <taxon>Pirellulaceae</taxon>
        <taxon>Stieleria</taxon>
    </lineage>
</organism>
<dbReference type="Proteomes" id="UP000318081">
    <property type="component" value="Chromosome"/>
</dbReference>
<proteinExistence type="predicted"/>
<feature type="signal peptide" evidence="1">
    <location>
        <begin position="1"/>
        <end position="20"/>
    </location>
</feature>
<dbReference type="EMBL" id="CP036432">
    <property type="protein sequence ID" value="QDV88162.1"/>
    <property type="molecule type" value="Genomic_DNA"/>
</dbReference>
<sequence length="238" mass="25399">MRRFSLLLFSYLLIHLSVDASGATVTYTLTGSVTNIAATDLAGNDDTASFLSILPFNVGAPVTASFSYDSNNQDDRDGRPQYGSYDGLSMSVSVGSTTFDSYGSLSLIDFGSHDEIRARGLQLYNAPGWSITGLGGGYSGLNTITLINGGTSLWDGTLPPTDPFDASDFSTLNWQMQDTGFSGGNRVTTPLGSHTGMTRSIEAVFNTVTVTAIPEPSSSAFCALALGMCWIRRRRTRH</sequence>
<keyword evidence="1" id="KW-0732">Signal</keyword>
<dbReference type="RefSeq" id="WP_145220265.1">
    <property type="nucleotide sequence ID" value="NZ_CP036432.1"/>
</dbReference>
<evidence type="ECO:0000313" key="3">
    <source>
        <dbReference type="Proteomes" id="UP000318081"/>
    </source>
</evidence>
<evidence type="ECO:0008006" key="4">
    <source>
        <dbReference type="Google" id="ProtNLM"/>
    </source>
</evidence>
<accession>A0ABX5Y1L6</accession>